<keyword evidence="11" id="KW-1185">Reference proteome</keyword>
<dbReference type="Pfam" id="PF09106">
    <property type="entry name" value="WHD_2nd_SelB"/>
    <property type="match status" value="1"/>
</dbReference>
<keyword evidence="5" id="KW-0648">Protein biosynthesis</keyword>
<dbReference type="PROSITE" id="PS51722">
    <property type="entry name" value="G_TR_2"/>
    <property type="match status" value="1"/>
</dbReference>
<comment type="subcellular location">
    <subcellularLocation>
        <location evidence="1">Cytoplasm</location>
    </subcellularLocation>
</comment>
<dbReference type="InterPro" id="IPR036388">
    <property type="entry name" value="WH-like_DNA-bd_sf"/>
</dbReference>
<dbReference type="Gene3D" id="1.10.10.10">
    <property type="entry name" value="Winged helix-like DNA-binding domain superfamily/Winged helix DNA-binding domain"/>
    <property type="match status" value="1"/>
</dbReference>
<dbReference type="Proteomes" id="UP000288028">
    <property type="component" value="Unassembled WGS sequence"/>
</dbReference>
<evidence type="ECO:0000256" key="6">
    <source>
        <dbReference type="ARBA" id="ARBA00023134"/>
    </source>
</evidence>
<dbReference type="CDD" id="cd03696">
    <property type="entry name" value="SelB_II"/>
    <property type="match status" value="1"/>
</dbReference>
<evidence type="ECO:0000313" key="11">
    <source>
        <dbReference type="Proteomes" id="UP000288028"/>
    </source>
</evidence>
<dbReference type="InterPro" id="IPR005225">
    <property type="entry name" value="Small_GTP-bd"/>
</dbReference>
<dbReference type="InterPro" id="IPR015191">
    <property type="entry name" value="SelB_WHD4"/>
</dbReference>
<dbReference type="AlphaFoldDB" id="A0A430B783"/>
<evidence type="ECO:0000313" key="10">
    <source>
        <dbReference type="EMBL" id="RSU16186.1"/>
    </source>
</evidence>
<dbReference type="GO" id="GO:0003924">
    <property type="term" value="F:GTPase activity"/>
    <property type="evidence" value="ECO:0007669"/>
    <property type="project" value="InterPro"/>
</dbReference>
<dbReference type="SUPFAM" id="SSF50465">
    <property type="entry name" value="EF-Tu/eEF-1alpha/eIF2-gamma C-terminal domain"/>
    <property type="match status" value="1"/>
</dbReference>
<dbReference type="Gene3D" id="1.10.10.2770">
    <property type="match status" value="1"/>
</dbReference>
<dbReference type="InterPro" id="IPR015190">
    <property type="entry name" value="Elong_fac_SelB-wing-hlx_typ-2"/>
</dbReference>
<dbReference type="GO" id="GO:0003723">
    <property type="term" value="F:RNA binding"/>
    <property type="evidence" value="ECO:0007669"/>
    <property type="project" value="InterPro"/>
</dbReference>
<keyword evidence="10" id="KW-0251">Elongation factor</keyword>
<name>A0A430B783_9ENTE</name>
<dbReference type="GeneID" id="95581315"/>
<organism evidence="10 11">
    <name type="scientific">Vagococcus carniphilus</name>
    <dbReference type="NCBI Taxonomy" id="218144"/>
    <lineage>
        <taxon>Bacteria</taxon>
        <taxon>Bacillati</taxon>
        <taxon>Bacillota</taxon>
        <taxon>Bacilli</taxon>
        <taxon>Lactobacillales</taxon>
        <taxon>Enterococcaceae</taxon>
        <taxon>Vagococcus</taxon>
    </lineage>
</organism>
<proteinExistence type="predicted"/>
<dbReference type="InterPro" id="IPR057335">
    <property type="entry name" value="Beta-barrel_SelB"/>
</dbReference>
<dbReference type="NCBIfam" id="TIGR00475">
    <property type="entry name" value="selB"/>
    <property type="match status" value="1"/>
</dbReference>
<dbReference type="SUPFAM" id="SSF52540">
    <property type="entry name" value="P-loop containing nucleoside triphosphate hydrolases"/>
    <property type="match status" value="1"/>
</dbReference>
<dbReference type="Pfam" id="PF00009">
    <property type="entry name" value="GTP_EFTU"/>
    <property type="match status" value="1"/>
</dbReference>
<dbReference type="GO" id="GO:0003746">
    <property type="term" value="F:translation elongation factor activity"/>
    <property type="evidence" value="ECO:0007669"/>
    <property type="project" value="UniProtKB-KW"/>
</dbReference>
<dbReference type="EMBL" id="NGKB01000003">
    <property type="protein sequence ID" value="RSU16186.1"/>
    <property type="molecule type" value="Genomic_DNA"/>
</dbReference>
<keyword evidence="4" id="KW-0547">Nucleotide-binding</keyword>
<dbReference type="Pfam" id="PF03144">
    <property type="entry name" value="GTP_EFTU_D2"/>
    <property type="match status" value="1"/>
</dbReference>
<gene>
    <name evidence="10" type="ORF">CBF28_04420</name>
</gene>
<feature type="domain" description="Tr-type G" evidence="9">
    <location>
        <begin position="1"/>
        <end position="173"/>
    </location>
</feature>
<dbReference type="CDD" id="cd15491">
    <property type="entry name" value="selB_III"/>
    <property type="match status" value="1"/>
</dbReference>
<dbReference type="PANTHER" id="PTHR43721">
    <property type="entry name" value="ELONGATION FACTOR TU-RELATED"/>
    <property type="match status" value="1"/>
</dbReference>
<evidence type="ECO:0000259" key="9">
    <source>
        <dbReference type="PROSITE" id="PS51722"/>
    </source>
</evidence>
<dbReference type="InterPro" id="IPR004535">
    <property type="entry name" value="Transl_elong_SelB"/>
</dbReference>
<keyword evidence="3" id="KW-0963">Cytoplasm</keyword>
<dbReference type="OrthoDB" id="9804504at2"/>
<evidence type="ECO:0000256" key="7">
    <source>
        <dbReference type="ARBA" id="ARBA00025526"/>
    </source>
</evidence>
<reference evidence="10 11" key="1">
    <citation type="submission" date="2017-05" db="EMBL/GenBank/DDBJ databases">
        <title>Vagococcus spp. assemblies.</title>
        <authorList>
            <person name="Gulvik C.A."/>
        </authorList>
    </citation>
    <scope>NUCLEOTIDE SEQUENCE [LARGE SCALE GENOMIC DNA]</scope>
    <source>
        <strain evidence="10 11">SS1714</strain>
    </source>
</reference>
<dbReference type="Gene3D" id="3.40.50.300">
    <property type="entry name" value="P-loop containing nucleotide triphosphate hydrolases"/>
    <property type="match status" value="1"/>
</dbReference>
<dbReference type="PANTHER" id="PTHR43721:SF22">
    <property type="entry name" value="ELONGATION FACTOR TU, MITOCHONDRIAL"/>
    <property type="match status" value="1"/>
</dbReference>
<evidence type="ECO:0000256" key="8">
    <source>
        <dbReference type="ARBA" id="ARBA00031615"/>
    </source>
</evidence>
<dbReference type="SUPFAM" id="SSF50447">
    <property type="entry name" value="Translation proteins"/>
    <property type="match status" value="1"/>
</dbReference>
<protein>
    <recommendedName>
        <fullName evidence="2">Selenocysteine-specific elongation factor</fullName>
    </recommendedName>
    <alternativeName>
        <fullName evidence="8">SelB translation factor</fullName>
    </alternativeName>
</protein>
<dbReference type="GO" id="GO:0005525">
    <property type="term" value="F:GTP binding"/>
    <property type="evidence" value="ECO:0007669"/>
    <property type="project" value="UniProtKB-KW"/>
</dbReference>
<dbReference type="InterPro" id="IPR009001">
    <property type="entry name" value="Transl_elong_EF1A/Init_IF2_C"/>
</dbReference>
<dbReference type="InterPro" id="IPR027417">
    <property type="entry name" value="P-loop_NTPase"/>
</dbReference>
<dbReference type="NCBIfam" id="TIGR00231">
    <property type="entry name" value="small_GTP"/>
    <property type="match status" value="1"/>
</dbReference>
<dbReference type="Gene3D" id="2.40.30.10">
    <property type="entry name" value="Translation factors"/>
    <property type="match status" value="1"/>
</dbReference>
<dbReference type="GO" id="GO:0005829">
    <property type="term" value="C:cytosol"/>
    <property type="evidence" value="ECO:0007669"/>
    <property type="project" value="TreeGrafter"/>
</dbReference>
<dbReference type="RefSeq" id="WP_126792334.1">
    <property type="nucleotide sequence ID" value="NZ_CP060720.1"/>
</dbReference>
<dbReference type="InterPro" id="IPR009000">
    <property type="entry name" value="Transl_B-barrel_sf"/>
</dbReference>
<dbReference type="InterPro" id="IPR004161">
    <property type="entry name" value="EFTu-like_2"/>
</dbReference>
<dbReference type="Pfam" id="PF25461">
    <property type="entry name" value="Beta-barrel_SelB"/>
    <property type="match status" value="1"/>
</dbReference>
<comment type="caution">
    <text evidence="10">The sequence shown here is derived from an EMBL/GenBank/DDBJ whole genome shotgun (WGS) entry which is preliminary data.</text>
</comment>
<accession>A0A430B783</accession>
<evidence type="ECO:0000256" key="1">
    <source>
        <dbReference type="ARBA" id="ARBA00004496"/>
    </source>
</evidence>
<dbReference type="SUPFAM" id="SSF46785">
    <property type="entry name" value="Winged helix' DNA-binding domain"/>
    <property type="match status" value="2"/>
</dbReference>
<dbReference type="CDD" id="cd04171">
    <property type="entry name" value="SelB"/>
    <property type="match status" value="1"/>
</dbReference>
<evidence type="ECO:0000256" key="4">
    <source>
        <dbReference type="ARBA" id="ARBA00022741"/>
    </source>
</evidence>
<dbReference type="InterPro" id="IPR050055">
    <property type="entry name" value="EF-Tu_GTPase"/>
</dbReference>
<dbReference type="InterPro" id="IPR000795">
    <property type="entry name" value="T_Tr_GTP-bd_dom"/>
</dbReference>
<evidence type="ECO:0000256" key="2">
    <source>
        <dbReference type="ARBA" id="ARBA00015953"/>
    </source>
</evidence>
<dbReference type="Pfam" id="PF09107">
    <property type="entry name" value="WHD_3rd_SelB"/>
    <property type="match status" value="1"/>
</dbReference>
<sequence>MADIVIGTAGHIDHGKTTLIKGLTGIETDTTKEEKTRGLSINLGFAYLDLPNKQRVGIVDVPGHEKFIKNMVAGLPGIDLILLVIDAAEGIMPQTKEHIDILSLLGIQHFMIVLTKCQTVDEDLKELVKEDIREQLADTALKDAPLIETDAVEKIGLDELKLAIQDLAETIPEKTVQEVGRLNVDRVFSVKGFGTVITGTLIDGTFRVGDELTVFPSGKKTKIRTIQVHETDKKEAFSGQRTALNLTNISKDEISRGDVLTNGAALEATWMLDAKVSCLEDVKFGFSLWDRVRVLIGTQEVFARLVPIGQERIEAGEEGFVQLRLEEQLAVKTGDRFIMRAYSPMVTIGGGQILDAVPSKHRRFKQDVLDSLKVKEEGNLDHLILDFLLNQQAIVGSLKDICDYMNLPKETVQGMLETLLEEKLLIQLSETEWIHVNKLQQIEKMIYQELETYHKAFRLRPGMPLEEIRSKVKQFLTPKQLDKLVKLFVEQGVFQLNNHRLSHSDFKVELNKYQEKVKNDIEKKLEKSGFTPIKKEELEALDAKNGRDVLEMLEDQSVVSLTFEYVISKKYYLKSVDLVKDFIQKNGAMTLADFRDMTDSSRKSSMLILEYLDEKKVTKRVENTRELMEG</sequence>
<evidence type="ECO:0000256" key="5">
    <source>
        <dbReference type="ARBA" id="ARBA00022917"/>
    </source>
</evidence>
<keyword evidence="6" id="KW-0342">GTP-binding</keyword>
<dbReference type="InterPro" id="IPR036390">
    <property type="entry name" value="WH_DNA-bd_sf"/>
</dbReference>
<comment type="function">
    <text evidence="7">Translation factor necessary for the incorporation of selenocysteine into proteins. It probably replaces EF-Tu for the insertion of selenocysteine directed by the UGA codon. SelB binds GTP and GDP.</text>
</comment>
<evidence type="ECO:0000256" key="3">
    <source>
        <dbReference type="ARBA" id="ARBA00022490"/>
    </source>
</evidence>
<dbReference type="GO" id="GO:0001514">
    <property type="term" value="P:selenocysteine incorporation"/>
    <property type="evidence" value="ECO:0007669"/>
    <property type="project" value="InterPro"/>
</dbReference>